<keyword evidence="1" id="KW-0472">Membrane</keyword>
<dbReference type="Proteomes" id="UP000006228">
    <property type="component" value="Unassembled WGS sequence"/>
</dbReference>
<dbReference type="AlphaFoldDB" id="E8M5R4"/>
<proteinExistence type="predicted"/>
<keyword evidence="1" id="KW-0812">Transmembrane</keyword>
<feature type="transmembrane region" description="Helical" evidence="1">
    <location>
        <begin position="12"/>
        <end position="31"/>
    </location>
</feature>
<organism evidence="2 3">
    <name type="scientific">Vibrio sinaloensis DSM 21326</name>
    <dbReference type="NCBI Taxonomy" id="945550"/>
    <lineage>
        <taxon>Bacteria</taxon>
        <taxon>Pseudomonadati</taxon>
        <taxon>Pseudomonadota</taxon>
        <taxon>Gammaproteobacteria</taxon>
        <taxon>Vibrionales</taxon>
        <taxon>Vibrionaceae</taxon>
        <taxon>Vibrio</taxon>
        <taxon>Vibrio oreintalis group</taxon>
    </lineage>
</organism>
<accession>E8M5R4</accession>
<evidence type="ECO:0000313" key="2">
    <source>
        <dbReference type="EMBL" id="EGA70636.1"/>
    </source>
</evidence>
<protein>
    <submittedName>
        <fullName evidence="2">Uncharacterized protein</fullName>
    </submittedName>
</protein>
<sequence length="46" mass="5278">MVFFQPEIAATKIALILIYGLFLLIEINTFIRFISLNTPQHIVSVE</sequence>
<name>E8M5R4_PHOS4</name>
<keyword evidence="1" id="KW-1133">Transmembrane helix</keyword>
<comment type="caution">
    <text evidence="2">The sequence shown here is derived from an EMBL/GenBank/DDBJ whole genome shotgun (WGS) entry which is preliminary data.</text>
</comment>
<evidence type="ECO:0000256" key="1">
    <source>
        <dbReference type="SAM" id="Phobius"/>
    </source>
</evidence>
<evidence type="ECO:0000313" key="3">
    <source>
        <dbReference type="Proteomes" id="UP000006228"/>
    </source>
</evidence>
<dbReference type="EMBL" id="AEVT01000057">
    <property type="protein sequence ID" value="EGA70636.1"/>
    <property type="molecule type" value="Genomic_DNA"/>
</dbReference>
<gene>
    <name evidence="2" type="ORF">VISI1226_16033</name>
</gene>
<reference evidence="2 3" key="1">
    <citation type="journal article" date="2012" name="Int. J. Syst. Evol. Microbiol.">
        <title>Vibrio caribbeanicus sp. nov., isolated from the marine sponge Scleritoderma cyanea.</title>
        <authorList>
            <person name="Hoffmann M."/>
            <person name="Monday S.R."/>
            <person name="Allard M.W."/>
            <person name="Strain E.A."/>
            <person name="Whittaker P."/>
            <person name="Naum M."/>
            <person name="McCarthy P.J."/>
            <person name="Lopez J.V."/>
            <person name="Fischer M."/>
            <person name="Brown E.W."/>
        </authorList>
    </citation>
    <scope>NUCLEOTIDE SEQUENCE [LARGE SCALE GENOMIC DNA]</scope>
    <source>
        <strain evidence="3">DSMZ 21326</strain>
    </source>
</reference>